<feature type="compositionally biased region" description="Low complexity" evidence="1">
    <location>
        <begin position="230"/>
        <end position="245"/>
    </location>
</feature>
<dbReference type="Proteomes" id="UP000199400">
    <property type="component" value="Unassembled WGS sequence"/>
</dbReference>
<accession>A0A1I1T389</accession>
<keyword evidence="5" id="KW-1185">Reference proteome</keyword>
<dbReference type="Pfam" id="PF20238">
    <property type="entry name" value="BIM1-like_dom"/>
    <property type="match status" value="1"/>
</dbReference>
<dbReference type="EMBL" id="FOMX01000002">
    <property type="protein sequence ID" value="SFD53106.1"/>
    <property type="molecule type" value="Genomic_DNA"/>
</dbReference>
<dbReference type="InterPro" id="IPR024038">
    <property type="entry name" value="MYXO-CTERM"/>
</dbReference>
<organism evidence="4 5">
    <name type="scientific">Nannocystis exedens</name>
    <dbReference type="NCBI Taxonomy" id="54"/>
    <lineage>
        <taxon>Bacteria</taxon>
        <taxon>Pseudomonadati</taxon>
        <taxon>Myxococcota</taxon>
        <taxon>Polyangia</taxon>
        <taxon>Nannocystales</taxon>
        <taxon>Nannocystaceae</taxon>
        <taxon>Nannocystis</taxon>
    </lineage>
</organism>
<feature type="chain" id="PRO_5011686969" evidence="2">
    <location>
        <begin position="29"/>
        <end position="294"/>
    </location>
</feature>
<feature type="signal peptide" evidence="2">
    <location>
        <begin position="1"/>
        <end position="28"/>
    </location>
</feature>
<dbReference type="NCBIfam" id="NF043005">
    <property type="entry name" value="sce4755_fam"/>
    <property type="match status" value="1"/>
</dbReference>
<feature type="compositionally biased region" description="Polar residues" evidence="1">
    <location>
        <begin position="246"/>
        <end position="258"/>
    </location>
</feature>
<feature type="region of interest" description="Disordered" evidence="1">
    <location>
        <begin position="178"/>
        <end position="279"/>
    </location>
</feature>
<evidence type="ECO:0000256" key="1">
    <source>
        <dbReference type="SAM" id="MobiDB-lite"/>
    </source>
</evidence>
<name>A0A1I1T389_9BACT</name>
<gene>
    <name evidence="4" type="ORF">SAMN02745121_00459</name>
</gene>
<dbReference type="NCBIfam" id="TIGR03901">
    <property type="entry name" value="MYXO-CTERM"/>
    <property type="match status" value="1"/>
</dbReference>
<dbReference type="InterPro" id="IPR046530">
    <property type="entry name" value="BIM1-like_dom"/>
</dbReference>
<evidence type="ECO:0000256" key="2">
    <source>
        <dbReference type="SAM" id="SignalP"/>
    </source>
</evidence>
<feature type="domain" description="Copper acquisition factor BIM1-like" evidence="3">
    <location>
        <begin position="30"/>
        <end position="183"/>
    </location>
</feature>
<reference evidence="5" key="1">
    <citation type="submission" date="2016-10" db="EMBL/GenBank/DDBJ databases">
        <authorList>
            <person name="Varghese N."/>
            <person name="Submissions S."/>
        </authorList>
    </citation>
    <scope>NUCLEOTIDE SEQUENCE [LARGE SCALE GENOMIC DNA]</scope>
    <source>
        <strain evidence="5">ATCC 25963</strain>
    </source>
</reference>
<protein>
    <submittedName>
        <fullName evidence="4">Chitin binding domain-containing protein</fullName>
    </submittedName>
</protein>
<keyword evidence="2" id="KW-0732">Signal</keyword>
<evidence type="ECO:0000259" key="3">
    <source>
        <dbReference type="Pfam" id="PF20238"/>
    </source>
</evidence>
<dbReference type="OrthoDB" id="5520229at2"/>
<dbReference type="PANTHER" id="PTHR46901">
    <property type="entry name" value="GH04942P"/>
    <property type="match status" value="1"/>
</dbReference>
<dbReference type="AlphaFoldDB" id="A0A1I1T389"/>
<dbReference type="STRING" id="54.SAMN02745121_00459"/>
<dbReference type="PANTHER" id="PTHR46901:SF2">
    <property type="entry name" value="GH04942P"/>
    <property type="match status" value="1"/>
</dbReference>
<evidence type="ECO:0000313" key="4">
    <source>
        <dbReference type="EMBL" id="SFD53106.1"/>
    </source>
</evidence>
<proteinExistence type="predicted"/>
<feature type="compositionally biased region" description="Low complexity" evidence="1">
    <location>
        <begin position="178"/>
        <end position="218"/>
    </location>
</feature>
<sequence length="294" mass="30149">MCAKEHIDMHRFAFPVLAFASVAVTATAASAHIALSSPLPRHVEQKSGPCGVGPNDMRGAEVATFQGGETIMVRWTETVDHPGHFRISFDDDGHDDFADPAGYDDFYSNSAVLVDEIADKQGSQQMYEQAVTLPLMSCDNCTLQLVQVMTDKPPYEVGTNDLYYQCADIVLMGAAETTGEETTTGETTTGEETTGDASSGDSASVGTTTSGEPGSSTGEDSQPTTGGDGTTADDGTTAGDGTTAASGNDSEGTGSATENMAEGEGGCGCRSGGAGGSGSAAGLLLLLARRRRRG</sequence>
<evidence type="ECO:0000313" key="5">
    <source>
        <dbReference type="Proteomes" id="UP000199400"/>
    </source>
</evidence>
<feature type="compositionally biased region" description="Gly residues" evidence="1">
    <location>
        <begin position="263"/>
        <end position="279"/>
    </location>
</feature>